<comment type="caution">
    <text evidence="4">The sequence shown here is derived from an EMBL/GenBank/DDBJ whole genome shotgun (WGS) entry which is preliminary data.</text>
</comment>
<protein>
    <submittedName>
        <fullName evidence="4">2-polyprenyl-6-methoxyphenol hydroxylase-like FAD-dependent oxidoreductase</fullName>
    </submittedName>
</protein>
<dbReference type="NCBIfam" id="NF005313">
    <property type="entry name" value="PRK06847.1"/>
    <property type="match status" value="1"/>
</dbReference>
<keyword evidence="1" id="KW-0560">Oxidoreductase</keyword>
<sequence length="376" mass="40290">MSTVRTVLVIGGGSAGNAMTILLRRAGMAVDLVEAKEDWNATAGSGITVQGNALRVLHELGVWEQVRASGFPFDSFGVTAQDGTVLQVVEDIRTGGDELPATVGMQRPQLQQILIDAVRASGARVRLGTRAEILSQDAHGVDVRLSDGTTGRYDLVIAADGMGSATRAGIGIEDRPVPTGMAIWRVAAPRPQGLDRTDLTYGGSAFIAGYCPTSEHTLYAYVVEANRDRSSLHPSSYADEMRRLLKGYGGHWPEILPHIDDPSKVNYTWFDRMLVEGSWHRGRVVLIGDAAHCCPPTLAQGAAISLEDALVLAELLTAADVWDGALLQAFHDRRIHRVRAVVEASVQIGQWQLDGAGGADVPGLMSRTLGTLRDLP</sequence>
<evidence type="ECO:0000313" key="5">
    <source>
        <dbReference type="Proteomes" id="UP001230654"/>
    </source>
</evidence>
<dbReference type="InterPro" id="IPR002938">
    <property type="entry name" value="FAD-bd"/>
</dbReference>
<dbReference type="Gene3D" id="3.50.50.60">
    <property type="entry name" value="FAD/NAD(P)-binding domain"/>
    <property type="match status" value="1"/>
</dbReference>
<keyword evidence="2" id="KW-0503">Monooxygenase</keyword>
<dbReference type="PANTHER" id="PTHR13789:SF309">
    <property type="entry name" value="PUTATIVE (AFU_ORTHOLOGUE AFUA_6G14510)-RELATED"/>
    <property type="match status" value="1"/>
</dbReference>
<dbReference type="Proteomes" id="UP001230654">
    <property type="component" value="Unassembled WGS sequence"/>
</dbReference>
<evidence type="ECO:0000256" key="1">
    <source>
        <dbReference type="ARBA" id="ARBA00023002"/>
    </source>
</evidence>
<dbReference type="InterPro" id="IPR036188">
    <property type="entry name" value="FAD/NAD-bd_sf"/>
</dbReference>
<name>A0ABU0NFY8_STRRH</name>
<dbReference type="InterPro" id="IPR050493">
    <property type="entry name" value="FAD-dep_Monooxygenase_BioMet"/>
</dbReference>
<dbReference type="SUPFAM" id="SSF51905">
    <property type="entry name" value="FAD/NAD(P)-binding domain"/>
    <property type="match status" value="1"/>
</dbReference>
<organism evidence="4 5">
    <name type="scientific">Streptomyces rishiriensis</name>
    <dbReference type="NCBI Taxonomy" id="68264"/>
    <lineage>
        <taxon>Bacteria</taxon>
        <taxon>Bacillati</taxon>
        <taxon>Actinomycetota</taxon>
        <taxon>Actinomycetes</taxon>
        <taxon>Kitasatosporales</taxon>
        <taxon>Streptomycetaceae</taxon>
        <taxon>Streptomyces</taxon>
    </lineage>
</organism>
<dbReference type="Pfam" id="PF01494">
    <property type="entry name" value="FAD_binding_3"/>
    <property type="match status" value="1"/>
</dbReference>
<dbReference type="RefSeq" id="WP_307160708.1">
    <property type="nucleotide sequence ID" value="NZ_JAUSWV010000001.1"/>
</dbReference>
<feature type="domain" description="FAD-binding" evidence="3">
    <location>
        <begin position="6"/>
        <end position="344"/>
    </location>
</feature>
<evidence type="ECO:0000256" key="2">
    <source>
        <dbReference type="ARBA" id="ARBA00023033"/>
    </source>
</evidence>
<gene>
    <name evidence="4" type="ORF">QF030_000195</name>
</gene>
<dbReference type="PANTHER" id="PTHR13789">
    <property type="entry name" value="MONOOXYGENASE"/>
    <property type="match status" value="1"/>
</dbReference>
<dbReference type="PRINTS" id="PR00420">
    <property type="entry name" value="RNGMNOXGNASE"/>
</dbReference>
<reference evidence="4 5" key="1">
    <citation type="submission" date="2023-07" db="EMBL/GenBank/DDBJ databases">
        <title>Comparative genomics of wheat-associated soil bacteria to identify genetic determinants of phenazine resistance.</title>
        <authorList>
            <person name="Mouncey N."/>
        </authorList>
    </citation>
    <scope>NUCLEOTIDE SEQUENCE [LARGE SCALE GENOMIC DNA]</scope>
    <source>
        <strain evidence="4 5">B2I6</strain>
    </source>
</reference>
<accession>A0ABU0NFY8</accession>
<keyword evidence="5" id="KW-1185">Reference proteome</keyword>
<proteinExistence type="predicted"/>
<evidence type="ECO:0000259" key="3">
    <source>
        <dbReference type="Pfam" id="PF01494"/>
    </source>
</evidence>
<evidence type="ECO:0000313" key="4">
    <source>
        <dbReference type="EMBL" id="MDQ0578017.1"/>
    </source>
</evidence>
<dbReference type="EMBL" id="JAUSWV010000001">
    <property type="protein sequence ID" value="MDQ0578017.1"/>
    <property type="molecule type" value="Genomic_DNA"/>
</dbReference>